<feature type="region of interest" description="Disordered" evidence="1">
    <location>
        <begin position="108"/>
        <end position="194"/>
    </location>
</feature>
<feature type="compositionally biased region" description="Low complexity" evidence="1">
    <location>
        <begin position="176"/>
        <end position="186"/>
    </location>
</feature>
<dbReference type="RefSeq" id="XP_034245512.1">
    <property type="nucleotide sequence ID" value="XM_034389621.1"/>
</dbReference>
<evidence type="ECO:0000313" key="3">
    <source>
        <dbReference type="RefSeq" id="XP_034245512.1"/>
    </source>
</evidence>
<dbReference type="OrthoDB" id="8246746at2759"/>
<accession>A0A6P8ZBR4</accession>
<feature type="compositionally biased region" description="Acidic residues" evidence="1">
    <location>
        <begin position="147"/>
        <end position="158"/>
    </location>
</feature>
<evidence type="ECO:0000313" key="2">
    <source>
        <dbReference type="Proteomes" id="UP000515158"/>
    </source>
</evidence>
<reference evidence="3" key="1">
    <citation type="submission" date="2025-08" db="UniProtKB">
        <authorList>
            <consortium name="RefSeq"/>
        </authorList>
    </citation>
    <scope>IDENTIFICATION</scope>
    <source>
        <tissue evidence="3">Total insect</tissue>
    </source>
</reference>
<feature type="region of interest" description="Disordered" evidence="1">
    <location>
        <begin position="333"/>
        <end position="417"/>
    </location>
</feature>
<protein>
    <submittedName>
        <fullName evidence="3">Uncharacterized protein LOC117647724</fullName>
    </submittedName>
</protein>
<feature type="compositionally biased region" description="Low complexity" evidence="1">
    <location>
        <begin position="382"/>
        <end position="393"/>
    </location>
</feature>
<name>A0A6P8ZBR4_THRPL</name>
<organism evidence="3">
    <name type="scientific">Thrips palmi</name>
    <name type="common">Melon thrips</name>
    <dbReference type="NCBI Taxonomy" id="161013"/>
    <lineage>
        <taxon>Eukaryota</taxon>
        <taxon>Metazoa</taxon>
        <taxon>Ecdysozoa</taxon>
        <taxon>Arthropoda</taxon>
        <taxon>Hexapoda</taxon>
        <taxon>Insecta</taxon>
        <taxon>Pterygota</taxon>
        <taxon>Neoptera</taxon>
        <taxon>Paraneoptera</taxon>
        <taxon>Thysanoptera</taxon>
        <taxon>Terebrantia</taxon>
        <taxon>Thripoidea</taxon>
        <taxon>Thripidae</taxon>
        <taxon>Thrips</taxon>
    </lineage>
</organism>
<dbReference type="InParanoid" id="A0A6P8ZBR4"/>
<proteinExistence type="predicted"/>
<dbReference type="GeneID" id="117647724"/>
<keyword evidence="2" id="KW-1185">Reference proteome</keyword>
<feature type="compositionally biased region" description="Acidic residues" evidence="1">
    <location>
        <begin position="130"/>
        <end position="140"/>
    </location>
</feature>
<sequence>MSAVFSIVRWRTYNNKPLETLPNVWIRMQSDGTALGAIPKNISGEKVQAMKLAKQDPGQDWYWKPVTIKSRNITKYEDAEKMLEKYEQGEHLSGLDTESDIDVASTLNLDGIVPPNPQPKLVDDRSESDASVEDLTEGEDEFHFVNEEDDDLDLDNLEDVLNGDSEEEPAAPTPSPNAYSPSASPEPGHHHVRHQDHLLRHHLLFRLQHQHSNHHVKMYNPHHQLQHHGHLGVVLPLNRHCPTYWESCRHSHSPQRLWDPTNNSPPISVLIGHRLWHPTNNSPPISVLIGHRLRETRVSAQDTEPMRGIPPQLLVLHQLVLHHRRVRVFSVRCHGSGSSGHESKRNSASTPKASQSQSQSISGNGSGSSGHGSKRTSASTPKASQSQSQSISGNGSGSSGNASKRKSSSTPQPSNSRSHRLLYLNLLEWHDSLFHTQLPETIPFWLILNRGVPQLLGNGQMNLHRGPQPDGMAATSQEIPCKRSRLSDVNEMPEKGDDKKQKRKMGRIEYRLAKLEVAIEGLAKKITGLASVFVATEPHRVIEGVTMPLLTPEDLFNLEAQIHPQPGAQQEGGLTKQQTNRAALMQYLKAQGAASDITVDCFNAVMGALLTDSAGYWMNFGEAKSVQQIYSLTKRVCFGAVAPTVRAVVIDAYSAIASIPGKSFTLRELKAQTVTWFSKRKHSANPAPPHPFEFSENCCERMEALLS</sequence>
<evidence type="ECO:0000256" key="1">
    <source>
        <dbReference type="SAM" id="MobiDB-lite"/>
    </source>
</evidence>
<feature type="compositionally biased region" description="Basic and acidic residues" evidence="1">
    <location>
        <begin position="485"/>
        <end position="503"/>
    </location>
</feature>
<dbReference type="KEGG" id="tpal:117647724"/>
<feature type="region of interest" description="Disordered" evidence="1">
    <location>
        <begin position="469"/>
        <end position="503"/>
    </location>
</feature>
<gene>
    <name evidence="3" type="primary">LOC117647724</name>
</gene>
<dbReference type="AlphaFoldDB" id="A0A6P8ZBR4"/>
<feature type="compositionally biased region" description="Low complexity" evidence="1">
    <location>
        <begin position="354"/>
        <end position="363"/>
    </location>
</feature>
<dbReference type="Proteomes" id="UP000515158">
    <property type="component" value="Unplaced"/>
</dbReference>